<evidence type="ECO:0000313" key="1">
    <source>
        <dbReference type="EMBL" id="OJF16037.1"/>
    </source>
</evidence>
<protein>
    <recommendedName>
        <fullName evidence="3">Secreted protein</fullName>
    </recommendedName>
</protein>
<dbReference type="AlphaFoldDB" id="A0A1K0FT96"/>
<proteinExistence type="predicted"/>
<name>A0A1K0FT96_9ACTN</name>
<reference evidence="1 2" key="1">
    <citation type="submission" date="2016-09" db="EMBL/GenBank/DDBJ databases">
        <title>Couchioplanes caeruleus draft genome sequence.</title>
        <authorList>
            <person name="Sheehan J."/>
            <person name="Caffrey P."/>
        </authorList>
    </citation>
    <scope>NUCLEOTIDE SEQUENCE [LARGE SCALE GENOMIC DNA]</scope>
    <source>
        <strain evidence="1 2">DSM 43634</strain>
    </source>
</reference>
<sequence>MSALTDQLPALLGVLLGTSGTILATGIADRSRWQRQQAARWDERRLQAYVEFANAVKEVHTYALRIANLNALSHDVDREQALARMEEADIRRTKTWESVLLLGDAASITAAREWRAAVTDVARYARGMTRPEFELATEFDHANETRDRFYQAARASLGIRGPAVPQSDWLAEKLNLPARPDA</sequence>
<accession>A0A1K0FT96</accession>
<evidence type="ECO:0008006" key="3">
    <source>
        <dbReference type="Google" id="ProtNLM"/>
    </source>
</evidence>
<evidence type="ECO:0000313" key="2">
    <source>
        <dbReference type="Proteomes" id="UP000182486"/>
    </source>
</evidence>
<dbReference type="Proteomes" id="UP000182486">
    <property type="component" value="Unassembled WGS sequence"/>
</dbReference>
<comment type="caution">
    <text evidence="1">The sequence shown here is derived from an EMBL/GenBank/DDBJ whole genome shotgun (WGS) entry which is preliminary data.</text>
</comment>
<dbReference type="EMBL" id="MEIA01000007">
    <property type="protein sequence ID" value="OJF16037.1"/>
    <property type="molecule type" value="Genomic_DNA"/>
</dbReference>
<gene>
    <name evidence="1" type="ORF">BG844_01265</name>
</gene>
<dbReference type="RefSeq" id="WP_071802983.1">
    <property type="nucleotide sequence ID" value="NZ_MEIA01000007.1"/>
</dbReference>
<organism evidence="1 2">
    <name type="scientific">Couchioplanes caeruleus subsp. caeruleus</name>
    <dbReference type="NCBI Taxonomy" id="56427"/>
    <lineage>
        <taxon>Bacteria</taxon>
        <taxon>Bacillati</taxon>
        <taxon>Actinomycetota</taxon>
        <taxon>Actinomycetes</taxon>
        <taxon>Micromonosporales</taxon>
        <taxon>Micromonosporaceae</taxon>
        <taxon>Couchioplanes</taxon>
    </lineage>
</organism>
<keyword evidence="2" id="KW-1185">Reference proteome</keyword>